<dbReference type="InterPro" id="IPR016047">
    <property type="entry name" value="M23ase_b-sheet_dom"/>
</dbReference>
<dbReference type="SUPFAM" id="SSF51261">
    <property type="entry name" value="Duplicated hybrid motif"/>
    <property type="match status" value="1"/>
</dbReference>
<name>A0A081LB85_9BACI</name>
<keyword evidence="2" id="KW-0472">Membrane</keyword>
<feature type="domain" description="M23ase beta-sheet core" evidence="3">
    <location>
        <begin position="167"/>
        <end position="256"/>
    </location>
</feature>
<dbReference type="GO" id="GO:0004222">
    <property type="term" value="F:metalloendopeptidase activity"/>
    <property type="evidence" value="ECO:0007669"/>
    <property type="project" value="TreeGrafter"/>
</dbReference>
<dbReference type="RefSeq" id="WP_034321258.1">
    <property type="nucleotide sequence ID" value="NZ_JAVIKA010000009.1"/>
</dbReference>
<evidence type="ECO:0000259" key="3">
    <source>
        <dbReference type="Pfam" id="PF01551"/>
    </source>
</evidence>
<evidence type="ECO:0000256" key="1">
    <source>
        <dbReference type="SAM" id="MobiDB-lite"/>
    </source>
</evidence>
<dbReference type="Proteomes" id="UP000028091">
    <property type="component" value="Unassembled WGS sequence"/>
</dbReference>
<evidence type="ECO:0000256" key="2">
    <source>
        <dbReference type="SAM" id="Phobius"/>
    </source>
</evidence>
<gene>
    <name evidence="4" type="ORF">BA70_19615</name>
</gene>
<dbReference type="Gene3D" id="2.70.70.10">
    <property type="entry name" value="Glucose Permease (Domain IIA)"/>
    <property type="match status" value="1"/>
</dbReference>
<evidence type="ECO:0000313" key="4">
    <source>
        <dbReference type="EMBL" id="KEP26511.1"/>
    </source>
</evidence>
<dbReference type="OrthoDB" id="2986589at2"/>
<proteinExistence type="predicted"/>
<comment type="caution">
    <text evidence="4">The sequence shown here is derived from an EMBL/GenBank/DDBJ whole genome shotgun (WGS) entry which is preliminary data.</text>
</comment>
<accession>A0A081LB85</accession>
<keyword evidence="2" id="KW-1133">Transmembrane helix</keyword>
<dbReference type="PANTHER" id="PTHR21666:SF274">
    <property type="entry name" value="STAGE IV SPORULATION PROTEIN FA"/>
    <property type="match status" value="1"/>
</dbReference>
<dbReference type="Pfam" id="PF01551">
    <property type="entry name" value="Peptidase_M23"/>
    <property type="match status" value="1"/>
</dbReference>
<reference evidence="4 5" key="1">
    <citation type="submission" date="2012-09" db="EMBL/GenBank/DDBJ databases">
        <title>Genome Sequence of Bacillus sp. DW5-4.</title>
        <authorList>
            <person name="Lai Q."/>
            <person name="Liu Y."/>
            <person name="Shao Z."/>
        </authorList>
    </citation>
    <scope>NUCLEOTIDE SEQUENCE [LARGE SCALE GENOMIC DNA]</scope>
    <source>
        <strain evidence="4 5">DW5-4</strain>
    </source>
</reference>
<dbReference type="InterPro" id="IPR050570">
    <property type="entry name" value="Cell_wall_metabolism_enzyme"/>
</dbReference>
<keyword evidence="5" id="KW-1185">Reference proteome</keyword>
<organism evidence="4 5">
    <name type="scientific">Bacillus zhangzhouensis</name>
    <dbReference type="NCBI Taxonomy" id="1178540"/>
    <lineage>
        <taxon>Bacteria</taxon>
        <taxon>Bacillati</taxon>
        <taxon>Bacillota</taxon>
        <taxon>Bacilli</taxon>
        <taxon>Bacillales</taxon>
        <taxon>Bacillaceae</taxon>
        <taxon>Bacillus</taxon>
    </lineage>
</organism>
<dbReference type="InterPro" id="IPR011055">
    <property type="entry name" value="Dup_hybrid_motif"/>
</dbReference>
<evidence type="ECO:0000313" key="5">
    <source>
        <dbReference type="Proteomes" id="UP000028091"/>
    </source>
</evidence>
<sequence length="263" mass="29646">MKRVDEYRKKIAQRRKTKQPAAAPKKAAFKKKDDIPPWVMLTEEEKHSGSSSYESMSHQPKKYRHPLFNPNTFVLKCLLSASLVLIAAISFKGQAGPFQQLKPMISQTFEQDFQFAAANRWFEKTVGNPLAFLTEKKADRKDVQANNELVVPASGKVQESFTQNGAGVKVETSAEAIDSMKEGYVVEVKKKSDTGLTVVVQHADNSYSWYGQLKEADVALYDFVDKGEKIGQISLDDQGKGTYYFAIKQNEQFIDPIQVMTFE</sequence>
<protein>
    <submittedName>
        <fullName evidence="4">Stage IV sporulation protein FA</fullName>
    </submittedName>
</protein>
<dbReference type="CDD" id="cd12797">
    <property type="entry name" value="M23_peptidase"/>
    <property type="match status" value="1"/>
</dbReference>
<dbReference type="PANTHER" id="PTHR21666">
    <property type="entry name" value="PEPTIDASE-RELATED"/>
    <property type="match status" value="1"/>
</dbReference>
<keyword evidence="2" id="KW-0812">Transmembrane</keyword>
<feature type="transmembrane region" description="Helical" evidence="2">
    <location>
        <begin position="73"/>
        <end position="91"/>
    </location>
</feature>
<feature type="region of interest" description="Disordered" evidence="1">
    <location>
        <begin position="1"/>
        <end position="31"/>
    </location>
</feature>
<dbReference type="eggNOG" id="COG0739">
    <property type="taxonomic scope" value="Bacteria"/>
</dbReference>
<dbReference type="EMBL" id="JOTP01000009">
    <property type="protein sequence ID" value="KEP26511.1"/>
    <property type="molecule type" value="Genomic_DNA"/>
</dbReference>
<dbReference type="AlphaFoldDB" id="A0A081LB85"/>